<proteinExistence type="predicted"/>
<evidence type="ECO:0000313" key="2">
    <source>
        <dbReference type="Proteomes" id="UP000676565"/>
    </source>
</evidence>
<gene>
    <name evidence="1" type="ORF">J8F10_13820</name>
</gene>
<dbReference type="EMBL" id="JAGKQQ010000001">
    <property type="protein sequence ID" value="MBP3956358.1"/>
    <property type="molecule type" value="Genomic_DNA"/>
</dbReference>
<keyword evidence="2" id="KW-1185">Reference proteome</keyword>
<dbReference type="Proteomes" id="UP000676565">
    <property type="component" value="Unassembled WGS sequence"/>
</dbReference>
<evidence type="ECO:0000313" key="1">
    <source>
        <dbReference type="EMBL" id="MBP3956358.1"/>
    </source>
</evidence>
<dbReference type="RefSeq" id="WP_210654387.1">
    <property type="nucleotide sequence ID" value="NZ_JAGKQQ010000001.1"/>
</dbReference>
<comment type="caution">
    <text evidence="1">The sequence shown here is derived from an EMBL/GenBank/DDBJ whole genome shotgun (WGS) entry which is preliminary data.</text>
</comment>
<reference evidence="1 2" key="1">
    <citation type="submission" date="2021-04" db="EMBL/GenBank/DDBJ databases">
        <authorList>
            <person name="Ivanova A."/>
        </authorList>
    </citation>
    <scope>NUCLEOTIDE SEQUENCE [LARGE SCALE GENOMIC DNA]</scope>
    <source>
        <strain evidence="1 2">G18</strain>
    </source>
</reference>
<organism evidence="1 2">
    <name type="scientific">Gemmata palustris</name>
    <dbReference type="NCBI Taxonomy" id="2822762"/>
    <lineage>
        <taxon>Bacteria</taxon>
        <taxon>Pseudomonadati</taxon>
        <taxon>Planctomycetota</taxon>
        <taxon>Planctomycetia</taxon>
        <taxon>Gemmatales</taxon>
        <taxon>Gemmataceae</taxon>
        <taxon>Gemmata</taxon>
    </lineage>
</organism>
<protein>
    <submittedName>
        <fullName evidence="1">Uncharacterized protein</fullName>
    </submittedName>
</protein>
<accession>A0ABS5BRK4</accession>
<sequence>MYYPNRELAPHAPTGIAFVAHEDEQPGRMPVLGISIHNWDIMRRTRS</sequence>
<name>A0ABS5BRK4_9BACT</name>